<keyword evidence="2" id="KW-1185">Reference proteome</keyword>
<sequence>MVLEVETTLLQKLGDQEKIIEKINTEPVVEVTGTAEHQPVETESKKHKVKTEILCNLKKFIGLYQGTDPKRRDKLPKIRPNLKTKERIDIINKEMINLLEESDSISKTQCLIYCGALTVIQHMGIKIQKQTLRTERKDPRWKIRLETNIKQIRRKLTKICASDKGNLSAKDVKRILKVKNIKGGDKNYNEKLAVFNPWVVTCEVVA</sequence>
<evidence type="ECO:0000313" key="1">
    <source>
        <dbReference type="EMBL" id="CAH1114869.1"/>
    </source>
</evidence>
<name>A0A9P0DAK3_9CUCU</name>
<protein>
    <submittedName>
        <fullName evidence="1">Uncharacterized protein</fullName>
    </submittedName>
</protein>
<reference evidence="1" key="1">
    <citation type="submission" date="2022-01" db="EMBL/GenBank/DDBJ databases">
        <authorList>
            <person name="King R."/>
        </authorList>
    </citation>
    <scope>NUCLEOTIDE SEQUENCE</scope>
</reference>
<dbReference type="Proteomes" id="UP001153636">
    <property type="component" value="Chromosome 8"/>
</dbReference>
<proteinExistence type="predicted"/>
<evidence type="ECO:0000313" key="2">
    <source>
        <dbReference type="Proteomes" id="UP001153636"/>
    </source>
</evidence>
<dbReference type="OrthoDB" id="6782753at2759"/>
<dbReference type="AlphaFoldDB" id="A0A9P0DAK3"/>
<gene>
    <name evidence="1" type="ORF">PSYICH_LOCUS14108</name>
</gene>
<organism evidence="1 2">
    <name type="scientific">Psylliodes chrysocephalus</name>
    <dbReference type="NCBI Taxonomy" id="3402493"/>
    <lineage>
        <taxon>Eukaryota</taxon>
        <taxon>Metazoa</taxon>
        <taxon>Ecdysozoa</taxon>
        <taxon>Arthropoda</taxon>
        <taxon>Hexapoda</taxon>
        <taxon>Insecta</taxon>
        <taxon>Pterygota</taxon>
        <taxon>Neoptera</taxon>
        <taxon>Endopterygota</taxon>
        <taxon>Coleoptera</taxon>
        <taxon>Polyphaga</taxon>
        <taxon>Cucujiformia</taxon>
        <taxon>Chrysomeloidea</taxon>
        <taxon>Chrysomelidae</taxon>
        <taxon>Galerucinae</taxon>
        <taxon>Alticini</taxon>
        <taxon>Psylliodes</taxon>
    </lineage>
</organism>
<accession>A0A9P0DAK3</accession>
<dbReference type="EMBL" id="OV651820">
    <property type="protein sequence ID" value="CAH1114869.1"/>
    <property type="molecule type" value="Genomic_DNA"/>
</dbReference>